<reference evidence="1 2" key="1">
    <citation type="journal article" date="2019" name="Commun. Biol.">
        <title>The bagworm genome reveals a unique fibroin gene that provides high tensile strength.</title>
        <authorList>
            <person name="Kono N."/>
            <person name="Nakamura H."/>
            <person name="Ohtoshi R."/>
            <person name="Tomita M."/>
            <person name="Numata K."/>
            <person name="Arakawa K."/>
        </authorList>
    </citation>
    <scope>NUCLEOTIDE SEQUENCE [LARGE SCALE GENOMIC DNA]</scope>
</reference>
<dbReference type="Proteomes" id="UP000299102">
    <property type="component" value="Unassembled WGS sequence"/>
</dbReference>
<keyword evidence="2" id="KW-1185">Reference proteome</keyword>
<organism evidence="1 2">
    <name type="scientific">Eumeta variegata</name>
    <name type="common">Bagworm moth</name>
    <name type="synonym">Eumeta japonica</name>
    <dbReference type="NCBI Taxonomy" id="151549"/>
    <lineage>
        <taxon>Eukaryota</taxon>
        <taxon>Metazoa</taxon>
        <taxon>Ecdysozoa</taxon>
        <taxon>Arthropoda</taxon>
        <taxon>Hexapoda</taxon>
        <taxon>Insecta</taxon>
        <taxon>Pterygota</taxon>
        <taxon>Neoptera</taxon>
        <taxon>Endopterygota</taxon>
        <taxon>Lepidoptera</taxon>
        <taxon>Glossata</taxon>
        <taxon>Ditrysia</taxon>
        <taxon>Tineoidea</taxon>
        <taxon>Psychidae</taxon>
        <taxon>Oiketicinae</taxon>
        <taxon>Eumeta</taxon>
    </lineage>
</organism>
<protein>
    <submittedName>
        <fullName evidence="1">Uncharacterized protein</fullName>
    </submittedName>
</protein>
<gene>
    <name evidence="1" type="ORF">EVAR_64239_1</name>
</gene>
<accession>A0A4C1ZC51</accession>
<evidence type="ECO:0000313" key="1">
    <source>
        <dbReference type="EMBL" id="GBP84519.1"/>
    </source>
</evidence>
<comment type="caution">
    <text evidence="1">The sequence shown here is derived from an EMBL/GenBank/DDBJ whole genome shotgun (WGS) entry which is preliminary data.</text>
</comment>
<proteinExistence type="predicted"/>
<sequence>MMLGTLMNSKLILNRRDWIDREFLMFMYGNKRHFDEDSNLFPDSNQFQSVALRNITFMFDAQVQYNPVSLITYDALAPQNSITVLQQDDFTYPSLLRRDGAASFTILIYMKTLTSRFYLEN</sequence>
<dbReference type="EMBL" id="BGZK01001684">
    <property type="protein sequence ID" value="GBP84519.1"/>
    <property type="molecule type" value="Genomic_DNA"/>
</dbReference>
<dbReference type="AlphaFoldDB" id="A0A4C1ZC51"/>
<name>A0A4C1ZC51_EUMVA</name>
<evidence type="ECO:0000313" key="2">
    <source>
        <dbReference type="Proteomes" id="UP000299102"/>
    </source>
</evidence>